<evidence type="ECO:0000256" key="1">
    <source>
        <dbReference type="SAM" id="Phobius"/>
    </source>
</evidence>
<evidence type="ECO:0000313" key="2">
    <source>
        <dbReference type="EMBL" id="OUM20419.1"/>
    </source>
</evidence>
<sequence>MSPLLLAAILFITLALIFYTTGVFGERRSGTLTVRHVVIFWLGLCCDTTGTLLMSRIASQQNAGAGNPLHAVTGTLAIVLMLIHAVWAVYTLRRGTEHARHIFHKFSLAVWLVWLIPYVLGMVIGMG</sequence>
<dbReference type="AlphaFoldDB" id="A0A252F3U2"/>
<dbReference type="EMBL" id="NHOC01000005">
    <property type="protein sequence ID" value="OUM20419.1"/>
    <property type="molecule type" value="Genomic_DNA"/>
</dbReference>
<dbReference type="RefSeq" id="WP_087018811.1">
    <property type="nucleotide sequence ID" value="NZ_NHOC01000005.1"/>
</dbReference>
<accession>A0A252F3U2</accession>
<feature type="transmembrane region" description="Helical" evidence="1">
    <location>
        <begin position="69"/>
        <end position="90"/>
    </location>
</feature>
<keyword evidence="1" id="KW-0472">Membrane</keyword>
<keyword evidence="3" id="KW-1185">Reference proteome</keyword>
<dbReference type="InterPro" id="IPR023813">
    <property type="entry name" value="HsmA-like"/>
</dbReference>
<protein>
    <submittedName>
        <fullName evidence="2">TIGR03987 family protein</fullName>
    </submittedName>
</protein>
<dbReference type="OrthoDB" id="5396526at2"/>
<feature type="transmembrane region" description="Helical" evidence="1">
    <location>
        <begin position="102"/>
        <end position="124"/>
    </location>
</feature>
<feature type="transmembrane region" description="Helical" evidence="1">
    <location>
        <begin position="37"/>
        <end position="57"/>
    </location>
</feature>
<comment type="caution">
    <text evidence="2">The sequence shown here is derived from an EMBL/GenBank/DDBJ whole genome shotgun (WGS) entry which is preliminary data.</text>
</comment>
<dbReference type="Proteomes" id="UP000194903">
    <property type="component" value="Unassembled WGS sequence"/>
</dbReference>
<reference evidence="2 3" key="1">
    <citation type="submission" date="2017-05" db="EMBL/GenBank/DDBJ databases">
        <title>Butyricicoccus porcorum sp. nov. a butyrate-producing bacterium from the swine intestinal tract.</title>
        <authorList>
            <person name="Trachsel J."/>
            <person name="Humphrey S."/>
            <person name="Allen H.K."/>
        </authorList>
    </citation>
    <scope>NUCLEOTIDE SEQUENCE [LARGE SCALE GENOMIC DNA]</scope>
    <source>
        <strain evidence="2">BB10</strain>
    </source>
</reference>
<dbReference type="NCBIfam" id="TIGR03987">
    <property type="entry name" value="HsmA family protein"/>
    <property type="match status" value="1"/>
</dbReference>
<keyword evidence="1" id="KW-0812">Transmembrane</keyword>
<evidence type="ECO:0000313" key="3">
    <source>
        <dbReference type="Proteomes" id="UP000194903"/>
    </source>
</evidence>
<gene>
    <name evidence="2" type="ORF">CBW42_06170</name>
</gene>
<keyword evidence="1" id="KW-1133">Transmembrane helix</keyword>
<organism evidence="2 3">
    <name type="scientific">Butyricicoccus porcorum</name>
    <dbReference type="NCBI Taxonomy" id="1945634"/>
    <lineage>
        <taxon>Bacteria</taxon>
        <taxon>Bacillati</taxon>
        <taxon>Bacillota</taxon>
        <taxon>Clostridia</taxon>
        <taxon>Eubacteriales</taxon>
        <taxon>Butyricicoccaceae</taxon>
        <taxon>Butyricicoccus</taxon>
    </lineage>
</organism>
<feature type="transmembrane region" description="Helical" evidence="1">
    <location>
        <begin position="6"/>
        <end position="25"/>
    </location>
</feature>
<proteinExistence type="predicted"/>
<name>A0A252F3U2_9FIRM</name>